<dbReference type="GO" id="GO:0004016">
    <property type="term" value="F:adenylate cyclase activity"/>
    <property type="evidence" value="ECO:0007669"/>
    <property type="project" value="UniProtKB-ARBA"/>
</dbReference>
<feature type="transmembrane region" description="Helical" evidence="1">
    <location>
        <begin position="146"/>
        <end position="174"/>
    </location>
</feature>
<dbReference type="Gene3D" id="3.10.20.30">
    <property type="match status" value="1"/>
</dbReference>
<dbReference type="InterPro" id="IPR036010">
    <property type="entry name" value="2Fe-2S_ferredoxin-like_sf"/>
</dbReference>
<dbReference type="SUPFAM" id="SSF81343">
    <property type="entry name" value="Fumarate reductase respiratory complex transmembrane subunits"/>
    <property type="match status" value="1"/>
</dbReference>
<feature type="domain" description="2Fe-2S ferredoxin-type" evidence="3">
    <location>
        <begin position="262"/>
        <end position="355"/>
    </location>
</feature>
<feature type="transmembrane region" description="Helical" evidence="1">
    <location>
        <begin position="107"/>
        <end position="126"/>
    </location>
</feature>
<dbReference type="CDD" id="cd00207">
    <property type="entry name" value="fer2"/>
    <property type="match status" value="1"/>
</dbReference>
<feature type="transmembrane region" description="Helical" evidence="1">
    <location>
        <begin position="68"/>
        <end position="95"/>
    </location>
</feature>
<evidence type="ECO:0000259" key="3">
    <source>
        <dbReference type="PROSITE" id="PS51085"/>
    </source>
</evidence>
<dbReference type="InterPro" id="IPR001041">
    <property type="entry name" value="2Fe-2S_ferredoxin-type"/>
</dbReference>
<dbReference type="SMART" id="SM00044">
    <property type="entry name" value="CYCc"/>
    <property type="match status" value="1"/>
</dbReference>
<protein>
    <submittedName>
        <fullName evidence="4">Adenylate/guanylate cyclase domain-containing protein</fullName>
    </submittedName>
</protein>
<proteinExistence type="predicted"/>
<evidence type="ECO:0000256" key="1">
    <source>
        <dbReference type="SAM" id="Phobius"/>
    </source>
</evidence>
<dbReference type="GO" id="GO:0035556">
    <property type="term" value="P:intracellular signal transduction"/>
    <property type="evidence" value="ECO:0007669"/>
    <property type="project" value="InterPro"/>
</dbReference>
<feature type="transmembrane region" description="Helical" evidence="1">
    <location>
        <begin position="237"/>
        <end position="255"/>
    </location>
</feature>
<keyword evidence="1" id="KW-0812">Transmembrane</keyword>
<dbReference type="GO" id="GO:0016020">
    <property type="term" value="C:membrane"/>
    <property type="evidence" value="ECO:0007669"/>
    <property type="project" value="InterPro"/>
</dbReference>
<dbReference type="InterPro" id="IPR001054">
    <property type="entry name" value="A/G_cyclase"/>
</dbReference>
<dbReference type="InterPro" id="IPR012675">
    <property type="entry name" value="Beta-grasp_dom_sf"/>
</dbReference>
<sequence length="567" mass="62441">MSEPVTPSNTSGFVRDRLSALFNKPARAKLRLWTGLVLLFFATTHLLSHAAGNISYASLERTGEYHDFVWRSLAGTIILYGALVIHAGLAIAKTLGRRTFRIPVSELLQLVLGLSIPVFAAEHLYYTRLSAELVDAKLNYQTYLSIAWPGAFWKQTALVVVVWIHGMIGVHLWLRHKRWYAPWRPWLFSAAVAIPLLSATGWTTAGKELILSGRTEIALTNDQINQLAARALLTQQLAFAGFMLCFLFPVGVMTAQRLKSSMTVSYVGDKQIRTAPGPTLLEISRANNIAHTSICGGRARCSTCRVRVVAGIEQLPPPDAREAAVLKQIQATADVRLACQIQPTRDISVIRLVQPRVQNMSGSRSDMYRWGVEQPVIVMFTDLRGFTRFSEKRLPYDVLFVLNAYLESAAERIVRNNGLVDKFMGDGIMALFGVDRSFEQASRDALRAAVALLQGMDTLNAELKLHLDEPLKLVVAIHGGPAIIGQIGRVDNEAPLTALGDTVNTASRLEGVVKQKNARIVLSRQIVEAAGLSIDDIGERDEAPIRGREGVEEICLIYDIEALAGLV</sequence>
<dbReference type="InterPro" id="IPR034804">
    <property type="entry name" value="SQR/QFR_C/D"/>
</dbReference>
<dbReference type="PANTHER" id="PTHR43081">
    <property type="entry name" value="ADENYLATE CYCLASE, TERMINAL-DIFFERENTIATION SPECIFIC-RELATED"/>
    <property type="match status" value="1"/>
</dbReference>
<dbReference type="PANTHER" id="PTHR43081:SF1">
    <property type="entry name" value="ADENYLATE CYCLASE, TERMINAL-DIFFERENTIATION SPECIFIC"/>
    <property type="match status" value="1"/>
</dbReference>
<dbReference type="Gene3D" id="3.30.70.1230">
    <property type="entry name" value="Nucleotide cyclase"/>
    <property type="match status" value="1"/>
</dbReference>
<dbReference type="GO" id="GO:0051536">
    <property type="term" value="F:iron-sulfur cluster binding"/>
    <property type="evidence" value="ECO:0007669"/>
    <property type="project" value="InterPro"/>
</dbReference>
<reference evidence="4" key="1">
    <citation type="submission" date="2021-08" db="EMBL/GenBank/DDBJ databases">
        <title>Hoeflea bacterium WL0058 sp. nov., isolated from the sediment.</title>
        <authorList>
            <person name="Wang L."/>
            <person name="Zhang D."/>
        </authorList>
    </citation>
    <scope>NUCLEOTIDE SEQUENCE</scope>
    <source>
        <strain evidence="4">WL0058</strain>
    </source>
</reference>
<accession>A0AAE3D0M3</accession>
<dbReference type="PROSITE" id="PS50125">
    <property type="entry name" value="GUANYLATE_CYCLASE_2"/>
    <property type="match status" value="1"/>
</dbReference>
<gene>
    <name evidence="4" type="ORF">K1W69_15725</name>
</gene>
<evidence type="ECO:0000259" key="2">
    <source>
        <dbReference type="PROSITE" id="PS50125"/>
    </source>
</evidence>
<dbReference type="Pfam" id="PF00211">
    <property type="entry name" value="Guanylate_cyc"/>
    <property type="match status" value="1"/>
</dbReference>
<evidence type="ECO:0000313" key="5">
    <source>
        <dbReference type="Proteomes" id="UP001196509"/>
    </source>
</evidence>
<evidence type="ECO:0000313" key="4">
    <source>
        <dbReference type="EMBL" id="MBW8638645.1"/>
    </source>
</evidence>
<feature type="domain" description="Guanylate cyclase" evidence="2">
    <location>
        <begin position="377"/>
        <end position="510"/>
    </location>
</feature>
<keyword evidence="5" id="KW-1185">Reference proteome</keyword>
<feature type="transmembrane region" description="Helical" evidence="1">
    <location>
        <begin position="186"/>
        <end position="205"/>
    </location>
</feature>
<keyword evidence="1" id="KW-1133">Transmembrane helix</keyword>
<dbReference type="SUPFAM" id="SSF54292">
    <property type="entry name" value="2Fe-2S ferredoxin-like"/>
    <property type="match status" value="1"/>
</dbReference>
<dbReference type="InterPro" id="IPR050697">
    <property type="entry name" value="Adenylyl/Guanylyl_Cyclase_3/4"/>
</dbReference>
<dbReference type="CDD" id="cd07302">
    <property type="entry name" value="CHD"/>
    <property type="match status" value="1"/>
</dbReference>
<dbReference type="InterPro" id="IPR029787">
    <property type="entry name" value="Nucleotide_cyclase"/>
</dbReference>
<dbReference type="RefSeq" id="WP_220229247.1">
    <property type="nucleotide sequence ID" value="NZ_JAICBX010000002.1"/>
</dbReference>
<dbReference type="Proteomes" id="UP001196509">
    <property type="component" value="Unassembled WGS sequence"/>
</dbReference>
<dbReference type="GO" id="GO:0006171">
    <property type="term" value="P:cAMP biosynthetic process"/>
    <property type="evidence" value="ECO:0007669"/>
    <property type="project" value="TreeGrafter"/>
</dbReference>
<dbReference type="EMBL" id="JAICBX010000002">
    <property type="protein sequence ID" value="MBW8638645.1"/>
    <property type="molecule type" value="Genomic_DNA"/>
</dbReference>
<dbReference type="Pfam" id="PF00111">
    <property type="entry name" value="Fer2"/>
    <property type="match status" value="1"/>
</dbReference>
<dbReference type="SUPFAM" id="SSF55073">
    <property type="entry name" value="Nucleotide cyclase"/>
    <property type="match status" value="1"/>
</dbReference>
<keyword evidence="1" id="KW-0472">Membrane</keyword>
<comment type="caution">
    <text evidence="4">The sequence shown here is derived from an EMBL/GenBank/DDBJ whole genome shotgun (WGS) entry which is preliminary data.</text>
</comment>
<name>A0AAE3D0M3_9HYPH</name>
<dbReference type="PROSITE" id="PS51085">
    <property type="entry name" value="2FE2S_FER_2"/>
    <property type="match status" value="1"/>
</dbReference>
<organism evidence="4 5">
    <name type="scientific">Flavimaribacter sediminis</name>
    <dbReference type="NCBI Taxonomy" id="2865987"/>
    <lineage>
        <taxon>Bacteria</taxon>
        <taxon>Pseudomonadati</taxon>
        <taxon>Pseudomonadota</taxon>
        <taxon>Alphaproteobacteria</taxon>
        <taxon>Hyphomicrobiales</taxon>
        <taxon>Rhizobiaceae</taxon>
        <taxon>Flavimaribacter</taxon>
    </lineage>
</organism>
<dbReference type="AlphaFoldDB" id="A0AAE3D0M3"/>
<feature type="transmembrane region" description="Helical" evidence="1">
    <location>
        <begin position="30"/>
        <end position="48"/>
    </location>
</feature>